<organism evidence="4 5">
    <name type="scientific">Aestuariispira insulae</name>
    <dbReference type="NCBI Taxonomy" id="1461337"/>
    <lineage>
        <taxon>Bacteria</taxon>
        <taxon>Pseudomonadati</taxon>
        <taxon>Pseudomonadota</taxon>
        <taxon>Alphaproteobacteria</taxon>
        <taxon>Rhodospirillales</taxon>
        <taxon>Kiloniellaceae</taxon>
        <taxon>Aestuariispira</taxon>
    </lineage>
</organism>
<protein>
    <submittedName>
        <fullName evidence="4">Outer membrane lipoprotein-sorting protein</fullName>
    </submittedName>
</protein>
<dbReference type="InterPro" id="IPR029046">
    <property type="entry name" value="LolA/LolB/LppX"/>
</dbReference>
<dbReference type="SUPFAM" id="SSF89392">
    <property type="entry name" value="Prokaryotic lipoproteins and lipoprotein localization factors"/>
    <property type="match status" value="1"/>
</dbReference>
<feature type="chain" id="PRO_5017628834" evidence="2">
    <location>
        <begin position="27"/>
        <end position="245"/>
    </location>
</feature>
<accession>A0A3D9H3X1</accession>
<reference evidence="4 5" key="1">
    <citation type="submission" date="2018-07" db="EMBL/GenBank/DDBJ databases">
        <title>Genomic Encyclopedia of Type Strains, Phase III (KMG-III): the genomes of soil and plant-associated and newly described type strains.</title>
        <authorList>
            <person name="Whitman W."/>
        </authorList>
    </citation>
    <scope>NUCLEOTIDE SEQUENCE [LARGE SCALE GENOMIC DNA]</scope>
    <source>
        <strain evidence="4 5">CECT 8488</strain>
    </source>
</reference>
<evidence type="ECO:0000259" key="3">
    <source>
        <dbReference type="Pfam" id="PF17131"/>
    </source>
</evidence>
<dbReference type="Pfam" id="PF17131">
    <property type="entry name" value="LolA_like"/>
    <property type="match status" value="1"/>
</dbReference>
<evidence type="ECO:0000256" key="2">
    <source>
        <dbReference type="SAM" id="SignalP"/>
    </source>
</evidence>
<keyword evidence="5" id="KW-1185">Reference proteome</keyword>
<evidence type="ECO:0000313" key="4">
    <source>
        <dbReference type="EMBL" id="RED44180.1"/>
    </source>
</evidence>
<name>A0A3D9H3X1_9PROT</name>
<comment type="caution">
    <text evidence="4">The sequence shown here is derived from an EMBL/GenBank/DDBJ whole genome shotgun (WGS) entry which is preliminary data.</text>
</comment>
<gene>
    <name evidence="4" type="ORF">DFP90_11621</name>
</gene>
<evidence type="ECO:0000313" key="5">
    <source>
        <dbReference type="Proteomes" id="UP000256845"/>
    </source>
</evidence>
<dbReference type="Proteomes" id="UP000256845">
    <property type="component" value="Unassembled WGS sequence"/>
</dbReference>
<feature type="signal peptide" evidence="2">
    <location>
        <begin position="1"/>
        <end position="26"/>
    </location>
</feature>
<sequence>MLKRTLKSVGALAVVAGLALSGNVNASELTDLNILAQADEKRGALMGVNWKLDVTASEGNSTLDVTARNEDFLAVYEKPDNQRDEKILERGQNMWFIKPGVRNPVPISPRQKLLGAASYGDIASQRWTSDYTVSNRSDGVVDGKSVYVFILKGNDHATYESLRLYVSMDTLAAVKSEMMTADGKLLKTATYAYGNMAPGRTGNTPMISEMVITDANGGTTTLTYSKPTFSNVSADSFALSNVMGN</sequence>
<dbReference type="Gene3D" id="2.50.20.10">
    <property type="entry name" value="Lipoprotein localisation LolA/LolB/LppX"/>
    <property type="match status" value="1"/>
</dbReference>
<dbReference type="AlphaFoldDB" id="A0A3D9H3X1"/>
<proteinExistence type="predicted"/>
<dbReference type="EMBL" id="QRDW01000016">
    <property type="protein sequence ID" value="RED44180.1"/>
    <property type="molecule type" value="Genomic_DNA"/>
</dbReference>
<feature type="domain" description="Uncharacterized protein TP-0789" evidence="3">
    <location>
        <begin position="69"/>
        <end position="239"/>
    </location>
</feature>
<dbReference type="RefSeq" id="WP_115939217.1">
    <property type="nucleotide sequence ID" value="NZ_QRDW01000016.1"/>
</dbReference>
<evidence type="ECO:0000256" key="1">
    <source>
        <dbReference type="ARBA" id="ARBA00022729"/>
    </source>
</evidence>
<dbReference type="InterPro" id="IPR033399">
    <property type="entry name" value="TP_0789-like"/>
</dbReference>
<keyword evidence="4" id="KW-0449">Lipoprotein</keyword>
<dbReference type="OrthoDB" id="368800at2"/>
<dbReference type="CDD" id="cd16329">
    <property type="entry name" value="LolA_like"/>
    <property type="match status" value="1"/>
</dbReference>
<keyword evidence="1 2" id="KW-0732">Signal</keyword>